<dbReference type="SUPFAM" id="SSF89155">
    <property type="entry name" value="TorD-like"/>
    <property type="match status" value="1"/>
</dbReference>
<comment type="caution">
    <text evidence="2">The sequence shown here is derived from an EMBL/GenBank/DDBJ whole genome shotgun (WGS) entry which is preliminary data.</text>
</comment>
<gene>
    <name evidence="2" type="ORF">CU635_00180</name>
    <name evidence="3" type="ORF">CVD25_18325</name>
</gene>
<organism evidence="2 4">
    <name type="scientific">Bacillus canaveralius</name>
    <dbReference type="NCBI Taxonomy" id="1403243"/>
    <lineage>
        <taxon>Bacteria</taxon>
        <taxon>Bacillati</taxon>
        <taxon>Bacillota</taxon>
        <taxon>Bacilli</taxon>
        <taxon>Bacillales</taxon>
        <taxon>Bacillaceae</taxon>
        <taxon>Bacillus</taxon>
    </lineage>
</organism>
<dbReference type="EMBL" id="PGVA01000001">
    <property type="protein sequence ID" value="PLR86751.1"/>
    <property type="molecule type" value="Genomic_DNA"/>
</dbReference>
<evidence type="ECO:0000313" key="3">
    <source>
        <dbReference type="EMBL" id="PLR92787.1"/>
    </source>
</evidence>
<reference evidence="2 4" key="1">
    <citation type="submission" date="2017-11" db="EMBL/GenBank/DDBJ databases">
        <title>Comparitive Functional Genomics of Dry Heat Resistant strains isolated from the Viking Spacecraft.</title>
        <authorList>
            <person name="Seuylemezian A."/>
            <person name="Cooper K."/>
            <person name="Vaishampayan P."/>
        </authorList>
    </citation>
    <scope>NUCLEOTIDE SEQUENCE [LARGE SCALE GENOMIC DNA]</scope>
    <source>
        <strain evidence="2 4">M4.6</strain>
    </source>
</reference>
<dbReference type="InterPro" id="IPR036411">
    <property type="entry name" value="TorD-like_sf"/>
</dbReference>
<dbReference type="RefSeq" id="WP_101575161.1">
    <property type="nucleotide sequence ID" value="NZ_PGVA01000001.1"/>
</dbReference>
<evidence type="ECO:0000313" key="2">
    <source>
        <dbReference type="EMBL" id="PLR86751.1"/>
    </source>
</evidence>
<evidence type="ECO:0008006" key="6">
    <source>
        <dbReference type="Google" id="ProtNLM"/>
    </source>
</evidence>
<dbReference type="EMBL" id="PGVD01000056">
    <property type="protein sequence ID" value="PLR92787.1"/>
    <property type="molecule type" value="Genomic_DNA"/>
</dbReference>
<dbReference type="Pfam" id="PF02613">
    <property type="entry name" value="Nitrate_red_del"/>
    <property type="match status" value="1"/>
</dbReference>
<accession>A0A2N5GSK1</accession>
<evidence type="ECO:0000256" key="1">
    <source>
        <dbReference type="ARBA" id="ARBA00023186"/>
    </source>
</evidence>
<keyword evidence="5" id="KW-1185">Reference proteome</keyword>
<dbReference type="OrthoDB" id="9795302at2"/>
<sequence>MNTTINLPDLSNIFYARQYAYDILRRFFIEEPSRDYLKHFVQQNMIHLFPFLEESEDLKEGIDLVTNYLKEFDVVNNEDHFDNLHWDYTRMFIGPYEVPAPPWESVYVRKDRMIFQECTMDVRKSYNKFGFAASDDSIEADDHIGLELDFVYHLNELCIDSANKKSVHSINEVNYLLNEQQQFIKKHLSAFVPAFSQKVIDSADSQFYSGLARILNHYIKADSQVLHELLNIDFVN</sequence>
<name>A0A2N5GSK1_9BACI</name>
<dbReference type="PANTHER" id="PTHR34227">
    <property type="entry name" value="CHAPERONE PROTEIN YCDY"/>
    <property type="match status" value="1"/>
</dbReference>
<evidence type="ECO:0000313" key="4">
    <source>
        <dbReference type="Proteomes" id="UP000234951"/>
    </source>
</evidence>
<dbReference type="PANTHER" id="PTHR34227:SF1">
    <property type="entry name" value="DIMETHYL SULFOXIDE REDUCTASE CHAPERONE-RELATED"/>
    <property type="match status" value="1"/>
</dbReference>
<protein>
    <recommendedName>
        <fullName evidence="6">Dehydrogenase</fullName>
    </recommendedName>
</protein>
<dbReference type="InterPro" id="IPR020945">
    <property type="entry name" value="DMSO/NO3_reduct_chaperone"/>
</dbReference>
<dbReference type="Gene3D" id="1.10.3480.10">
    <property type="entry name" value="TorD-like"/>
    <property type="match status" value="1"/>
</dbReference>
<evidence type="ECO:0000313" key="5">
    <source>
        <dbReference type="Proteomes" id="UP000235114"/>
    </source>
</evidence>
<dbReference type="Proteomes" id="UP000234951">
    <property type="component" value="Unassembled WGS sequence"/>
</dbReference>
<dbReference type="AlphaFoldDB" id="A0A2N5GSK1"/>
<dbReference type="InterPro" id="IPR050289">
    <property type="entry name" value="TorD/DmsD_chaperones"/>
</dbReference>
<proteinExistence type="predicted"/>
<keyword evidence="1" id="KW-0143">Chaperone</keyword>
<reference evidence="3 5" key="2">
    <citation type="submission" date="2017-12" db="EMBL/GenBank/DDBJ databases">
        <title>Comparative Functional Genomics of Dry Heat Resistant strains isolated from the Viking Spacecraft.</title>
        <authorList>
            <person name="Seuylemezian A."/>
            <person name="Cooper K."/>
            <person name="Vaishampayan P."/>
        </authorList>
    </citation>
    <scope>NUCLEOTIDE SEQUENCE [LARGE SCALE GENOMIC DNA]</scope>
    <source>
        <strain evidence="3 5">ATCC 29669</strain>
    </source>
</reference>
<dbReference type="Proteomes" id="UP000235114">
    <property type="component" value="Unassembled WGS sequence"/>
</dbReference>